<proteinExistence type="predicted"/>
<keyword evidence="1" id="KW-0472">Membrane</keyword>
<comment type="caution">
    <text evidence="2">The sequence shown here is derived from an EMBL/GenBank/DDBJ whole genome shotgun (WGS) entry which is preliminary data.</text>
</comment>
<dbReference type="AlphaFoldDB" id="A0A0F9MX21"/>
<keyword evidence="1" id="KW-0812">Transmembrane</keyword>
<gene>
    <name evidence="2" type="ORF">LCGC14_1102160</name>
</gene>
<evidence type="ECO:0000313" key="2">
    <source>
        <dbReference type="EMBL" id="KKN03982.1"/>
    </source>
</evidence>
<protein>
    <submittedName>
        <fullName evidence="2">Uncharacterized protein</fullName>
    </submittedName>
</protein>
<feature type="transmembrane region" description="Helical" evidence="1">
    <location>
        <begin position="61"/>
        <end position="84"/>
    </location>
</feature>
<accession>A0A0F9MX21</accession>
<name>A0A0F9MX21_9ZZZZ</name>
<organism evidence="2">
    <name type="scientific">marine sediment metagenome</name>
    <dbReference type="NCBI Taxonomy" id="412755"/>
    <lineage>
        <taxon>unclassified sequences</taxon>
        <taxon>metagenomes</taxon>
        <taxon>ecological metagenomes</taxon>
    </lineage>
</organism>
<reference evidence="2" key="1">
    <citation type="journal article" date="2015" name="Nature">
        <title>Complex archaea that bridge the gap between prokaryotes and eukaryotes.</title>
        <authorList>
            <person name="Spang A."/>
            <person name="Saw J.H."/>
            <person name="Jorgensen S.L."/>
            <person name="Zaremba-Niedzwiedzka K."/>
            <person name="Martijn J."/>
            <person name="Lind A.E."/>
            <person name="van Eijk R."/>
            <person name="Schleper C."/>
            <person name="Guy L."/>
            <person name="Ettema T.J."/>
        </authorList>
    </citation>
    <scope>NUCLEOTIDE SEQUENCE</scope>
</reference>
<keyword evidence="1" id="KW-1133">Transmembrane helix</keyword>
<dbReference type="EMBL" id="LAZR01004973">
    <property type="protein sequence ID" value="KKN03982.1"/>
    <property type="molecule type" value="Genomic_DNA"/>
</dbReference>
<evidence type="ECO:0000256" key="1">
    <source>
        <dbReference type="SAM" id="Phobius"/>
    </source>
</evidence>
<sequence length="85" mass="9368">MSSGFEHMTDRELLIKLATEAESMRIDIREMKNHSAEQNGFINDIKQEQLIQRGAILAARWIGVALIGIMTIGIGVASVILATVM</sequence>